<evidence type="ECO:0000256" key="1">
    <source>
        <dbReference type="SAM" id="Phobius"/>
    </source>
</evidence>
<reference evidence="4 5" key="1">
    <citation type="submission" date="2019-08" db="EMBL/GenBank/DDBJ databases">
        <title>Genome of Aequorivita antarctica SW49 (type strain).</title>
        <authorList>
            <person name="Bowman J.P."/>
        </authorList>
    </citation>
    <scope>NUCLEOTIDE SEQUENCE [LARGE SCALE GENOMIC DNA]</scope>
    <source>
        <strain evidence="4 5">SW49</strain>
    </source>
</reference>
<sequence length="151" mass="17037">MKKLLISSLSLIAIVDAVAQNNVDQLQNNSGDPIVPLTSEPMIGIIFPILFISFLVFMLISVVKYFLEFRLKNKMIDRGMTEKILDYSLNKNDDNKFDDVIKLAILFCGLGMGLAITYLAGPINILSIAIMAFSIGLSFLTYFFYLRKRKK</sequence>
<feature type="chain" id="PRO_5022868508" description="DUF6249 domain-containing protein" evidence="2">
    <location>
        <begin position="20"/>
        <end position="151"/>
    </location>
</feature>
<feature type="transmembrane region" description="Helical" evidence="1">
    <location>
        <begin position="43"/>
        <end position="67"/>
    </location>
</feature>
<evidence type="ECO:0000256" key="2">
    <source>
        <dbReference type="SAM" id="SignalP"/>
    </source>
</evidence>
<accession>A0A5C6YWH0</accession>
<keyword evidence="5" id="KW-1185">Reference proteome</keyword>
<keyword evidence="1" id="KW-0472">Membrane</keyword>
<name>A0A5C6YWH0_9FLAO</name>
<feature type="domain" description="DUF6249" evidence="3">
    <location>
        <begin position="46"/>
        <end position="145"/>
    </location>
</feature>
<feature type="signal peptide" evidence="2">
    <location>
        <begin position="1"/>
        <end position="19"/>
    </location>
</feature>
<gene>
    <name evidence="4" type="ORF">ESU54_17170</name>
</gene>
<protein>
    <recommendedName>
        <fullName evidence="3">DUF6249 domain-containing protein</fullName>
    </recommendedName>
</protein>
<dbReference type="EMBL" id="VORT01000020">
    <property type="protein sequence ID" value="TXD71375.1"/>
    <property type="molecule type" value="Genomic_DNA"/>
</dbReference>
<dbReference type="Proteomes" id="UP000321497">
    <property type="component" value="Unassembled WGS sequence"/>
</dbReference>
<evidence type="ECO:0000313" key="5">
    <source>
        <dbReference type="Proteomes" id="UP000321497"/>
    </source>
</evidence>
<feature type="transmembrane region" description="Helical" evidence="1">
    <location>
        <begin position="100"/>
        <end position="119"/>
    </location>
</feature>
<comment type="caution">
    <text evidence="4">The sequence shown here is derived from an EMBL/GenBank/DDBJ whole genome shotgun (WGS) entry which is preliminary data.</text>
</comment>
<organism evidence="4 5">
    <name type="scientific">Aequorivita antarctica</name>
    <dbReference type="NCBI Taxonomy" id="153266"/>
    <lineage>
        <taxon>Bacteria</taxon>
        <taxon>Pseudomonadati</taxon>
        <taxon>Bacteroidota</taxon>
        <taxon>Flavobacteriia</taxon>
        <taxon>Flavobacteriales</taxon>
        <taxon>Flavobacteriaceae</taxon>
        <taxon>Aequorivita</taxon>
    </lineage>
</organism>
<dbReference type="Pfam" id="PF19762">
    <property type="entry name" value="DUF6249"/>
    <property type="match status" value="1"/>
</dbReference>
<keyword evidence="1" id="KW-1133">Transmembrane helix</keyword>
<proteinExistence type="predicted"/>
<evidence type="ECO:0000259" key="3">
    <source>
        <dbReference type="Pfam" id="PF19762"/>
    </source>
</evidence>
<dbReference type="InterPro" id="IPR046216">
    <property type="entry name" value="DUF6249"/>
</dbReference>
<keyword evidence="1" id="KW-0812">Transmembrane</keyword>
<keyword evidence="2" id="KW-0732">Signal</keyword>
<dbReference type="RefSeq" id="WP_146848177.1">
    <property type="nucleotide sequence ID" value="NZ_VORT01000020.1"/>
</dbReference>
<dbReference type="AlphaFoldDB" id="A0A5C6YWH0"/>
<evidence type="ECO:0000313" key="4">
    <source>
        <dbReference type="EMBL" id="TXD71375.1"/>
    </source>
</evidence>
<feature type="transmembrane region" description="Helical" evidence="1">
    <location>
        <begin position="125"/>
        <end position="145"/>
    </location>
</feature>